<evidence type="ECO:0000259" key="2">
    <source>
        <dbReference type="SMART" id="SM00849"/>
    </source>
</evidence>
<dbReference type="InterPro" id="IPR036866">
    <property type="entry name" value="RibonucZ/Hydroxyglut_hydro"/>
</dbReference>
<accession>A0A238VLZ3</accession>
<dbReference type="Proteomes" id="UP000198397">
    <property type="component" value="Unassembled WGS sequence"/>
</dbReference>
<feature type="compositionally biased region" description="Acidic residues" evidence="1">
    <location>
        <begin position="41"/>
        <end position="62"/>
    </location>
</feature>
<dbReference type="SUPFAM" id="SSF56281">
    <property type="entry name" value="Metallo-hydrolase/oxidoreductase"/>
    <property type="match status" value="1"/>
</dbReference>
<evidence type="ECO:0000256" key="1">
    <source>
        <dbReference type="SAM" id="MobiDB-lite"/>
    </source>
</evidence>
<organism evidence="3 4">
    <name type="scientific">Halorubrum vacuolatum</name>
    <name type="common">Natronobacterium vacuolatum</name>
    <dbReference type="NCBI Taxonomy" id="63740"/>
    <lineage>
        <taxon>Archaea</taxon>
        <taxon>Methanobacteriati</taxon>
        <taxon>Methanobacteriota</taxon>
        <taxon>Stenosarchaea group</taxon>
        <taxon>Halobacteria</taxon>
        <taxon>Halobacteriales</taxon>
        <taxon>Haloferacaceae</taxon>
        <taxon>Halorubrum</taxon>
    </lineage>
</organism>
<dbReference type="EMBL" id="FZNQ01000003">
    <property type="protein sequence ID" value="SNR34519.1"/>
    <property type="molecule type" value="Genomic_DNA"/>
</dbReference>
<feature type="region of interest" description="Disordered" evidence="1">
    <location>
        <begin position="343"/>
        <end position="380"/>
    </location>
</feature>
<feature type="region of interest" description="Disordered" evidence="1">
    <location>
        <begin position="41"/>
        <end position="73"/>
    </location>
</feature>
<dbReference type="PANTHER" id="PTHR30619:SF1">
    <property type="entry name" value="RECOMBINATION PROTEIN 2"/>
    <property type="match status" value="1"/>
</dbReference>
<name>A0A238VLZ3_HALVU</name>
<dbReference type="OrthoDB" id="3327at2157"/>
<feature type="compositionally biased region" description="Polar residues" evidence="1">
    <location>
        <begin position="369"/>
        <end position="380"/>
    </location>
</feature>
<dbReference type="InterPro" id="IPR052159">
    <property type="entry name" value="Competence_DNA_uptake"/>
</dbReference>
<gene>
    <name evidence="3" type="ORF">SAMN06264855_10313</name>
</gene>
<proteinExistence type="predicted"/>
<dbReference type="PROSITE" id="PS51257">
    <property type="entry name" value="PROKAR_LIPOPROTEIN"/>
    <property type="match status" value="1"/>
</dbReference>
<dbReference type="CDD" id="cd07731">
    <property type="entry name" value="ComA-like_MBL-fold"/>
    <property type="match status" value="1"/>
</dbReference>
<evidence type="ECO:0000313" key="4">
    <source>
        <dbReference type="Proteomes" id="UP000198397"/>
    </source>
</evidence>
<protein>
    <submittedName>
        <fullName evidence="3">Competence protein ComEC</fullName>
    </submittedName>
</protein>
<dbReference type="PANTHER" id="PTHR30619">
    <property type="entry name" value="DNA INTERNALIZATION/COMPETENCE PROTEIN COMEC/REC2"/>
    <property type="match status" value="1"/>
</dbReference>
<dbReference type="SMART" id="SM00849">
    <property type="entry name" value="Lactamase_B"/>
    <property type="match status" value="1"/>
</dbReference>
<keyword evidence="4" id="KW-1185">Reference proteome</keyword>
<sequence>MRRPFVFCCVVIMLLLAGCAGLPGDDGVSTDDVLVDDQADHDDVADSDDDTGDDSDTDDQTDERETPATADGDLEIHHIDVGQADATLLITPTGETILIDTGDFRQRGAGVIEYLEDQKIDRIDHLVATHAHADHIGGHDAVIEWAETEGDGIGAAYDSGVPHTTRTYERYLDAVEEYDVDLFTVEEGDELPIDGDLNALVVNPPAGDSGSNLHYNSVSLVFEFGEFTYLTTGDAERDAEERMVDEWTGELDADMYQAGHHGSRTSSTPAFLDVVTPEMVIISSAYESQYGHPHDEVLDSFADREVETYWTGVHGDVVVTANGTGSIDIASTEAFSTDAADLRAEKPSDDDQQSIEQPAIGNALLGHSTDYTPQQEASTG</sequence>
<reference evidence="3 4" key="1">
    <citation type="submission" date="2017-06" db="EMBL/GenBank/DDBJ databases">
        <authorList>
            <person name="Kim H.J."/>
            <person name="Triplett B.A."/>
        </authorList>
    </citation>
    <scope>NUCLEOTIDE SEQUENCE [LARGE SCALE GENOMIC DNA]</scope>
    <source>
        <strain evidence="3 4">DSM 8800</strain>
    </source>
</reference>
<feature type="domain" description="Metallo-beta-lactamase" evidence="2">
    <location>
        <begin position="83"/>
        <end position="286"/>
    </location>
</feature>
<dbReference type="InterPro" id="IPR001279">
    <property type="entry name" value="Metallo-B-lactamas"/>
</dbReference>
<dbReference type="InterPro" id="IPR035681">
    <property type="entry name" value="ComA-like_MBL"/>
</dbReference>
<dbReference type="AlphaFoldDB" id="A0A238VLZ3"/>
<dbReference type="Gene3D" id="3.60.15.10">
    <property type="entry name" value="Ribonuclease Z/Hydroxyacylglutathione hydrolase-like"/>
    <property type="match status" value="1"/>
</dbReference>
<evidence type="ECO:0000313" key="3">
    <source>
        <dbReference type="EMBL" id="SNR34519.1"/>
    </source>
</evidence>
<dbReference type="Pfam" id="PF00753">
    <property type="entry name" value="Lactamase_B"/>
    <property type="match status" value="1"/>
</dbReference>
<dbReference type="RefSeq" id="WP_089383822.1">
    <property type="nucleotide sequence ID" value="NZ_FZNQ01000003.1"/>
</dbReference>